<evidence type="ECO:0000313" key="2">
    <source>
        <dbReference type="EMBL" id="PWJ51167.1"/>
    </source>
</evidence>
<evidence type="ECO:0000313" key="3">
    <source>
        <dbReference type="Proteomes" id="UP000245469"/>
    </source>
</evidence>
<protein>
    <submittedName>
        <fullName evidence="2">Uncharacterized protein</fullName>
    </submittedName>
</protein>
<name>A0A316AMD5_9ACTN</name>
<comment type="caution">
    <text evidence="2">The sequence shown here is derived from an EMBL/GenBank/DDBJ whole genome shotgun (WGS) entry which is preliminary data.</text>
</comment>
<keyword evidence="3" id="KW-1185">Reference proteome</keyword>
<dbReference type="AlphaFoldDB" id="A0A316AMD5"/>
<sequence>MSVAGHPSPVLAVRATSPRRRRRMLRPGVVLSERSTIAFSEVS</sequence>
<proteinExistence type="predicted"/>
<evidence type="ECO:0000256" key="1">
    <source>
        <dbReference type="SAM" id="MobiDB-lite"/>
    </source>
</evidence>
<accession>A0A316AMD5</accession>
<organism evidence="2 3">
    <name type="scientific">Quadrisphaera granulorum</name>
    <dbReference type="NCBI Taxonomy" id="317664"/>
    <lineage>
        <taxon>Bacteria</taxon>
        <taxon>Bacillati</taxon>
        <taxon>Actinomycetota</taxon>
        <taxon>Actinomycetes</taxon>
        <taxon>Kineosporiales</taxon>
        <taxon>Kineosporiaceae</taxon>
        <taxon>Quadrisphaera</taxon>
    </lineage>
</organism>
<gene>
    <name evidence="2" type="ORF">BXY45_12144</name>
</gene>
<reference evidence="2 3" key="1">
    <citation type="submission" date="2018-03" db="EMBL/GenBank/DDBJ databases">
        <title>Genomic Encyclopedia of Archaeal and Bacterial Type Strains, Phase II (KMG-II): from individual species to whole genera.</title>
        <authorList>
            <person name="Goeker M."/>
        </authorList>
    </citation>
    <scope>NUCLEOTIDE SEQUENCE [LARGE SCALE GENOMIC DNA]</scope>
    <source>
        <strain evidence="2 3">DSM 44889</strain>
    </source>
</reference>
<feature type="region of interest" description="Disordered" evidence="1">
    <location>
        <begin position="1"/>
        <end position="21"/>
    </location>
</feature>
<dbReference type="EMBL" id="QGDQ01000021">
    <property type="protein sequence ID" value="PWJ51167.1"/>
    <property type="molecule type" value="Genomic_DNA"/>
</dbReference>
<dbReference type="Proteomes" id="UP000245469">
    <property type="component" value="Unassembled WGS sequence"/>
</dbReference>